<keyword evidence="2 9" id="KW-0547">Nucleotide-binding</keyword>
<dbReference type="PANTHER" id="PTHR45909:SF1">
    <property type="entry name" value="ADP-RIBOSYLATION FACTOR-RELATED PROTEIN 1"/>
    <property type="match status" value="1"/>
</dbReference>
<keyword evidence="4" id="KW-0333">Golgi apparatus</keyword>
<sequence>MYHLITGLYKQITRKDEYNVLILGLDNAGKSTFLETAKTRFTKNYKGMNLNYITTTVGLNIGQIEIAGIRLSFWDLGGQKELQSLWDKYYDESHAVIYVIDSNDRERMNESKELFDKMIKNEYLSGVPLLILANKQDLEDCMGVRDIKPVFQQHGHLIGRRDCLTIPTSGLTGEGVNEAIMWLVEALKRNSIVRPPKTLD</sequence>
<dbReference type="InterPro" id="IPR024156">
    <property type="entry name" value="Small_GTPase_ARF"/>
</dbReference>
<evidence type="ECO:0000256" key="4">
    <source>
        <dbReference type="ARBA" id="ARBA00023034"/>
    </source>
</evidence>
<reference evidence="11 12" key="1">
    <citation type="submission" date="2015-04" db="EMBL/GenBank/DDBJ databases">
        <authorList>
            <person name="Syromyatnikov M.Y."/>
            <person name="Popov V.N."/>
        </authorList>
    </citation>
    <scope>NUCLEOTIDE SEQUENCE [LARGE SCALE GENOMIC DNA]</scope>
</reference>
<evidence type="ECO:0000313" key="12">
    <source>
        <dbReference type="Proteomes" id="UP000183832"/>
    </source>
</evidence>
<evidence type="ECO:0000256" key="8">
    <source>
        <dbReference type="ARBA" id="ARBA00039478"/>
    </source>
</evidence>
<dbReference type="InterPro" id="IPR027417">
    <property type="entry name" value="P-loop_NTPase"/>
</dbReference>
<evidence type="ECO:0000256" key="2">
    <source>
        <dbReference type="ARBA" id="ARBA00022741"/>
    </source>
</evidence>
<dbReference type="GO" id="GO:0003924">
    <property type="term" value="F:GTPase activity"/>
    <property type="evidence" value="ECO:0007669"/>
    <property type="project" value="InterPro"/>
</dbReference>
<dbReference type="InterPro" id="IPR006689">
    <property type="entry name" value="Small_GTPase_ARF/SAR"/>
</dbReference>
<accession>A0A1J1IEX2</accession>
<dbReference type="OrthoDB" id="414781at2759"/>
<dbReference type="GO" id="GO:0034067">
    <property type="term" value="P:protein localization to Golgi apparatus"/>
    <property type="evidence" value="ECO:0007669"/>
    <property type="project" value="TreeGrafter"/>
</dbReference>
<dbReference type="Pfam" id="PF00025">
    <property type="entry name" value="Arf"/>
    <property type="match status" value="1"/>
</dbReference>
<dbReference type="GO" id="GO:0043001">
    <property type="term" value="P:Golgi to plasma membrane protein transport"/>
    <property type="evidence" value="ECO:0007669"/>
    <property type="project" value="TreeGrafter"/>
</dbReference>
<dbReference type="GO" id="GO:0016020">
    <property type="term" value="C:membrane"/>
    <property type="evidence" value="ECO:0007669"/>
    <property type="project" value="UniProtKB-ARBA"/>
</dbReference>
<dbReference type="Gene3D" id="3.40.50.300">
    <property type="entry name" value="P-loop containing nucleotide triphosphate hydrolases"/>
    <property type="match status" value="1"/>
</dbReference>
<dbReference type="GO" id="GO:0005794">
    <property type="term" value="C:Golgi apparatus"/>
    <property type="evidence" value="ECO:0007669"/>
    <property type="project" value="UniProtKB-SubCell"/>
</dbReference>
<dbReference type="PANTHER" id="PTHR45909">
    <property type="entry name" value="ADP-RIBOSYLATION FACTOR-RELATED PROTEIN 1"/>
    <property type="match status" value="1"/>
</dbReference>
<dbReference type="GO" id="GO:0048731">
    <property type="term" value="P:system development"/>
    <property type="evidence" value="ECO:0007669"/>
    <property type="project" value="UniProtKB-ARBA"/>
</dbReference>
<feature type="binding site" evidence="10">
    <location>
        <position position="31"/>
    </location>
    <ligand>
        <name>Mg(2+)</name>
        <dbReference type="ChEBI" id="CHEBI:18420"/>
    </ligand>
</feature>
<feature type="binding site" evidence="9">
    <location>
        <begin position="24"/>
        <end position="31"/>
    </location>
    <ligand>
        <name>GTP</name>
        <dbReference type="ChEBI" id="CHEBI:37565"/>
    </ligand>
</feature>
<dbReference type="Proteomes" id="UP000183832">
    <property type="component" value="Unassembled WGS sequence"/>
</dbReference>
<evidence type="ECO:0000256" key="9">
    <source>
        <dbReference type="PIRSR" id="PIRSR606689-1"/>
    </source>
</evidence>
<dbReference type="FunFam" id="3.40.50.300:FF:000509">
    <property type="entry name" value="ADP-ribosylation factor-related protein 1"/>
    <property type="match status" value="1"/>
</dbReference>
<proteinExistence type="predicted"/>
<feature type="binding site" evidence="10">
    <location>
        <position position="56"/>
    </location>
    <ligand>
        <name>Mg(2+)</name>
        <dbReference type="ChEBI" id="CHEBI:18420"/>
    </ligand>
</feature>
<keyword evidence="10" id="KW-0479">Metal-binding</keyword>
<evidence type="ECO:0000313" key="11">
    <source>
        <dbReference type="EMBL" id="CRK98813.1"/>
    </source>
</evidence>
<evidence type="ECO:0000256" key="7">
    <source>
        <dbReference type="ARBA" id="ARBA00038765"/>
    </source>
</evidence>
<dbReference type="NCBIfam" id="TIGR00231">
    <property type="entry name" value="small_GTP"/>
    <property type="match status" value="1"/>
</dbReference>
<feature type="binding site" evidence="9">
    <location>
        <begin position="134"/>
        <end position="137"/>
    </location>
    <ligand>
        <name>GTP</name>
        <dbReference type="ChEBI" id="CHEBI:37565"/>
    </ligand>
</feature>
<dbReference type="GO" id="GO:0046872">
    <property type="term" value="F:metal ion binding"/>
    <property type="evidence" value="ECO:0007669"/>
    <property type="project" value="UniProtKB-KW"/>
</dbReference>
<dbReference type="GO" id="GO:0006886">
    <property type="term" value="P:intracellular protein transport"/>
    <property type="evidence" value="ECO:0007669"/>
    <property type="project" value="TreeGrafter"/>
</dbReference>
<dbReference type="SMART" id="SM00175">
    <property type="entry name" value="RAB"/>
    <property type="match status" value="1"/>
</dbReference>
<dbReference type="SMART" id="SM00177">
    <property type="entry name" value="ARF"/>
    <property type="match status" value="1"/>
</dbReference>
<comment type="subunit">
    <text evidence="7">Interacts with SYS1.</text>
</comment>
<evidence type="ECO:0000256" key="3">
    <source>
        <dbReference type="ARBA" id="ARBA00022990"/>
    </source>
</evidence>
<dbReference type="GO" id="GO:0005525">
    <property type="term" value="F:GTP binding"/>
    <property type="evidence" value="ECO:0007669"/>
    <property type="project" value="UniProtKB-KW"/>
</dbReference>
<keyword evidence="5 9" id="KW-0342">GTP-binding</keyword>
<gene>
    <name evidence="11" type="ORF">CLUMA_CG012138</name>
</gene>
<organism evidence="11 12">
    <name type="scientific">Clunio marinus</name>
    <dbReference type="NCBI Taxonomy" id="568069"/>
    <lineage>
        <taxon>Eukaryota</taxon>
        <taxon>Metazoa</taxon>
        <taxon>Ecdysozoa</taxon>
        <taxon>Arthropoda</taxon>
        <taxon>Hexapoda</taxon>
        <taxon>Insecta</taxon>
        <taxon>Pterygota</taxon>
        <taxon>Neoptera</taxon>
        <taxon>Endopterygota</taxon>
        <taxon>Diptera</taxon>
        <taxon>Nematocera</taxon>
        <taxon>Chironomoidea</taxon>
        <taxon>Chironomidae</taxon>
        <taxon>Clunio</taxon>
    </lineage>
</organism>
<dbReference type="SMART" id="SM00178">
    <property type="entry name" value="SAR"/>
    <property type="match status" value="1"/>
</dbReference>
<keyword evidence="3" id="KW-0007">Acetylation</keyword>
<evidence type="ECO:0000256" key="1">
    <source>
        <dbReference type="ARBA" id="ARBA00004601"/>
    </source>
</evidence>
<dbReference type="PRINTS" id="PR00449">
    <property type="entry name" value="RASTRNSFRMNG"/>
</dbReference>
<comment type="function">
    <text evidence="6">Trans-Golgi-associated GTPase that regulates protein sorting. Controls the targeting of ARL1 and its effector to the trans-Golgi. Required for the lipidation of chylomicrons in the intestine and required for VLDL lipidation in the liver.</text>
</comment>
<dbReference type="InterPro" id="IPR005225">
    <property type="entry name" value="Small_GTP-bd"/>
</dbReference>
<keyword evidence="12" id="KW-1185">Reference proteome</keyword>
<comment type="subcellular location">
    <subcellularLocation>
        <location evidence="1">Golgi apparatus</location>
        <location evidence="1">trans-Golgi network</location>
    </subcellularLocation>
</comment>
<keyword evidence="10" id="KW-0460">Magnesium</keyword>
<dbReference type="SUPFAM" id="SSF52540">
    <property type="entry name" value="P-loop containing nucleoside triphosphate hydrolases"/>
    <property type="match status" value="1"/>
</dbReference>
<dbReference type="AlphaFoldDB" id="A0A1J1IEX2"/>
<evidence type="ECO:0000256" key="5">
    <source>
        <dbReference type="ARBA" id="ARBA00023134"/>
    </source>
</evidence>
<dbReference type="STRING" id="568069.A0A1J1IEX2"/>
<dbReference type="CDD" id="cd04160">
    <property type="entry name" value="Arfrp1"/>
    <property type="match status" value="1"/>
</dbReference>
<protein>
    <recommendedName>
        <fullName evidence="8">ADP-ribosylation factor-related protein 1</fullName>
    </recommendedName>
</protein>
<evidence type="ECO:0000256" key="6">
    <source>
        <dbReference type="ARBA" id="ARBA00037377"/>
    </source>
</evidence>
<evidence type="ECO:0000256" key="10">
    <source>
        <dbReference type="PIRSR" id="PIRSR606689-2"/>
    </source>
</evidence>
<dbReference type="PROSITE" id="PS51417">
    <property type="entry name" value="ARF"/>
    <property type="match status" value="1"/>
</dbReference>
<name>A0A1J1IEX2_9DIPT</name>
<feature type="binding site" evidence="9">
    <location>
        <position position="78"/>
    </location>
    <ligand>
        <name>GTP</name>
        <dbReference type="ChEBI" id="CHEBI:37565"/>
    </ligand>
</feature>
<dbReference type="EMBL" id="CVRI01000048">
    <property type="protein sequence ID" value="CRK98813.1"/>
    <property type="molecule type" value="Genomic_DNA"/>
</dbReference>